<dbReference type="EMBL" id="DS028165">
    <property type="protein sequence ID" value="EEY65448.1"/>
    <property type="molecule type" value="Genomic_DNA"/>
</dbReference>
<dbReference type="VEuPathDB" id="FungiDB:PITG_16628"/>
<proteinExistence type="predicted"/>
<sequence length="84" mass="9235">MSQACHDVLVQQVGQERTRHDAGYSVISGRWKRLGKISPSGCSPKPELEVSSSSDCRVTAAQMYNWEIDVNTVDKNGKLLSKLG</sequence>
<organism evidence="1 2">
    <name type="scientific">Phytophthora infestans (strain T30-4)</name>
    <name type="common">Potato late blight agent</name>
    <dbReference type="NCBI Taxonomy" id="403677"/>
    <lineage>
        <taxon>Eukaryota</taxon>
        <taxon>Sar</taxon>
        <taxon>Stramenopiles</taxon>
        <taxon>Oomycota</taxon>
        <taxon>Peronosporomycetes</taxon>
        <taxon>Peronosporales</taxon>
        <taxon>Peronosporaceae</taxon>
        <taxon>Phytophthora</taxon>
    </lineage>
</organism>
<dbReference type="KEGG" id="pif:PITG_16628"/>
<dbReference type="HOGENOM" id="CLU_2532378_0_0_1"/>
<dbReference type="Proteomes" id="UP000006643">
    <property type="component" value="Unassembled WGS sequence"/>
</dbReference>
<dbReference type="InParanoid" id="D0NUT7"/>
<evidence type="ECO:0000313" key="2">
    <source>
        <dbReference type="Proteomes" id="UP000006643"/>
    </source>
</evidence>
<protein>
    <submittedName>
        <fullName evidence="1">Uncharacterized protein</fullName>
    </submittedName>
</protein>
<dbReference type="GeneID" id="9469042"/>
<reference evidence="2" key="1">
    <citation type="journal article" date="2009" name="Nature">
        <title>Genome sequence and analysis of the Irish potato famine pathogen Phytophthora infestans.</title>
        <authorList>
            <consortium name="The Broad Institute Genome Sequencing Platform"/>
            <person name="Haas B.J."/>
            <person name="Kamoun S."/>
            <person name="Zody M.C."/>
            <person name="Jiang R.H."/>
            <person name="Handsaker R.E."/>
            <person name="Cano L.M."/>
            <person name="Grabherr M."/>
            <person name="Kodira C.D."/>
            <person name="Raffaele S."/>
            <person name="Torto-Alalibo T."/>
            <person name="Bozkurt T.O."/>
            <person name="Ah-Fong A.M."/>
            <person name="Alvarado L."/>
            <person name="Anderson V.L."/>
            <person name="Armstrong M.R."/>
            <person name="Avrova A."/>
            <person name="Baxter L."/>
            <person name="Beynon J."/>
            <person name="Boevink P.C."/>
            <person name="Bollmann S.R."/>
            <person name="Bos J.I."/>
            <person name="Bulone V."/>
            <person name="Cai G."/>
            <person name="Cakir C."/>
            <person name="Carrington J.C."/>
            <person name="Chawner M."/>
            <person name="Conti L."/>
            <person name="Costanzo S."/>
            <person name="Ewan R."/>
            <person name="Fahlgren N."/>
            <person name="Fischbach M.A."/>
            <person name="Fugelstad J."/>
            <person name="Gilroy E.M."/>
            <person name="Gnerre S."/>
            <person name="Green P.J."/>
            <person name="Grenville-Briggs L.J."/>
            <person name="Griffith J."/>
            <person name="Grunwald N.J."/>
            <person name="Horn K."/>
            <person name="Horner N.R."/>
            <person name="Hu C.H."/>
            <person name="Huitema E."/>
            <person name="Jeong D.H."/>
            <person name="Jones A.M."/>
            <person name="Jones J.D."/>
            <person name="Jones R.W."/>
            <person name="Karlsson E.K."/>
            <person name="Kunjeti S.G."/>
            <person name="Lamour K."/>
            <person name="Liu Z."/>
            <person name="Ma L."/>
            <person name="Maclean D."/>
            <person name="Chibucos M.C."/>
            <person name="McDonald H."/>
            <person name="McWalters J."/>
            <person name="Meijer H.J."/>
            <person name="Morgan W."/>
            <person name="Morris P.F."/>
            <person name="Munro C.A."/>
            <person name="O'Neill K."/>
            <person name="Ospina-Giraldo M."/>
            <person name="Pinzon A."/>
            <person name="Pritchard L."/>
            <person name="Ramsahoye B."/>
            <person name="Ren Q."/>
            <person name="Restrepo S."/>
            <person name="Roy S."/>
            <person name="Sadanandom A."/>
            <person name="Savidor A."/>
            <person name="Schornack S."/>
            <person name="Schwartz D.C."/>
            <person name="Schumann U.D."/>
            <person name="Schwessinger B."/>
            <person name="Seyer L."/>
            <person name="Sharpe T."/>
            <person name="Silvar C."/>
            <person name="Song J."/>
            <person name="Studholme D.J."/>
            <person name="Sykes S."/>
            <person name="Thines M."/>
            <person name="van de Vondervoort P.J."/>
            <person name="Phuntumart V."/>
            <person name="Wawra S."/>
            <person name="Weide R."/>
            <person name="Win J."/>
            <person name="Young C."/>
            <person name="Zhou S."/>
            <person name="Fry W."/>
            <person name="Meyers B.C."/>
            <person name="van West P."/>
            <person name="Ristaino J."/>
            <person name="Govers F."/>
            <person name="Birch P.R."/>
            <person name="Whisson S.C."/>
            <person name="Judelson H.S."/>
            <person name="Nusbaum C."/>
        </authorList>
    </citation>
    <scope>NUCLEOTIDE SEQUENCE [LARGE SCALE GENOMIC DNA]</scope>
    <source>
        <strain evidence="2">T30-4</strain>
    </source>
</reference>
<dbReference type="AlphaFoldDB" id="D0NUT7"/>
<keyword evidence="2" id="KW-1185">Reference proteome</keyword>
<dbReference type="RefSeq" id="XP_002897166.1">
    <property type="nucleotide sequence ID" value="XM_002897120.1"/>
</dbReference>
<name>D0NUT7_PHYIT</name>
<gene>
    <name evidence="1" type="ORF">PITG_16628</name>
</gene>
<evidence type="ECO:0000313" key="1">
    <source>
        <dbReference type="EMBL" id="EEY65448.1"/>
    </source>
</evidence>
<accession>D0NUT7</accession>